<sequence>MTSSDWSTDKGHFKLVKQMSVPIYLKKRNVSIFKATPVFRPGKIVSSLVFVFAGFTVTADRHRILPAY</sequence>
<organism evidence="1 2">
    <name type="scientific">Methanolobus vulcani</name>
    <dbReference type="NCBI Taxonomy" id="38026"/>
    <lineage>
        <taxon>Archaea</taxon>
        <taxon>Methanobacteriati</taxon>
        <taxon>Methanobacteriota</taxon>
        <taxon>Stenosarchaea group</taxon>
        <taxon>Methanomicrobia</taxon>
        <taxon>Methanosarcinales</taxon>
        <taxon>Methanosarcinaceae</taxon>
        <taxon>Methanolobus</taxon>
    </lineage>
</organism>
<proteinExistence type="predicted"/>
<dbReference type="OrthoDB" id="374530at2157"/>
<dbReference type="EMBL" id="FNCA01000009">
    <property type="protein sequence ID" value="SDG19655.1"/>
    <property type="molecule type" value="Genomic_DNA"/>
</dbReference>
<name>A0A7Z7AYB0_9EURY</name>
<dbReference type="AlphaFoldDB" id="A0A7Z7AYB0"/>
<keyword evidence="2" id="KW-1185">Reference proteome</keyword>
<comment type="caution">
    <text evidence="1">The sequence shown here is derived from an EMBL/GenBank/DDBJ whole genome shotgun (WGS) entry which is preliminary data.</text>
</comment>
<dbReference type="RefSeq" id="WP_091710667.1">
    <property type="nucleotide sequence ID" value="NZ_FNCA01000009.1"/>
</dbReference>
<accession>A0A7Z7AYB0</accession>
<evidence type="ECO:0000313" key="2">
    <source>
        <dbReference type="Proteomes" id="UP000199259"/>
    </source>
</evidence>
<evidence type="ECO:0000313" key="1">
    <source>
        <dbReference type="EMBL" id="SDG19655.1"/>
    </source>
</evidence>
<protein>
    <submittedName>
        <fullName evidence="1">Uncharacterized protein</fullName>
    </submittedName>
</protein>
<reference evidence="1 2" key="1">
    <citation type="submission" date="2016-10" db="EMBL/GenBank/DDBJ databases">
        <authorList>
            <person name="Varghese N."/>
            <person name="Submissions S."/>
        </authorList>
    </citation>
    <scope>NUCLEOTIDE SEQUENCE [LARGE SCALE GENOMIC DNA]</scope>
    <source>
        <strain evidence="1 2">PL 12/M</strain>
    </source>
</reference>
<dbReference type="Proteomes" id="UP000199259">
    <property type="component" value="Unassembled WGS sequence"/>
</dbReference>
<gene>
    <name evidence="1" type="ORF">SAMN04488589_2376</name>
</gene>